<sequence length="264" mass="29555">MKLLSRLKFPFIKSTSDGDFDKKEETSQNGGEEAKGRFRDTKAQFSKEIEASEIGITYSALIKRDEKLLRVNSIAMLIIAVLVVKNQFLTDPVTIVLPPNMTEEVKVVGNKASESYKTQWALFFSTLIGNINPTNIGFVTTAILDALSPDLQAKTRESLQQQANIMQARGVEQSFKPIDMYYDTKNDMVYVWGTKSTRLINVPDKTESSKWTFEWVLGMKNGRPRIAYVNQYSGTPNIKKITINGKEQLATLDNPPPSTASTGN</sequence>
<dbReference type="Pfam" id="PF05309">
    <property type="entry name" value="TraE"/>
    <property type="match status" value="1"/>
</dbReference>
<organism evidence="1 2">
    <name type="scientific">Salmonella enterica I</name>
    <dbReference type="NCBI Taxonomy" id="59201"/>
    <lineage>
        <taxon>Bacteria</taxon>
        <taxon>Pseudomonadati</taxon>
        <taxon>Pseudomonadota</taxon>
        <taxon>Gammaproteobacteria</taxon>
        <taxon>Enterobacterales</taxon>
        <taxon>Enterobacteriaceae</taxon>
        <taxon>Salmonella</taxon>
    </lineage>
</organism>
<reference evidence="1 2" key="1">
    <citation type="submission" date="2018-06" db="EMBL/GenBank/DDBJ databases">
        <authorList>
            <consortium name="Pathogen Informatics"/>
            <person name="Doyle S."/>
        </authorList>
    </citation>
    <scope>NUCLEOTIDE SEQUENCE [LARGE SCALE GENOMIC DNA]</scope>
    <source>
        <strain evidence="1 2">NCTC5798</strain>
    </source>
</reference>
<evidence type="ECO:0000313" key="1">
    <source>
        <dbReference type="EMBL" id="SUI39805.1"/>
    </source>
</evidence>
<gene>
    <name evidence="1" type="primary">trhE</name>
    <name evidence="1" type="ORF">NCTC5798_06201</name>
</gene>
<dbReference type="InterPro" id="IPR007973">
    <property type="entry name" value="Pilus_assembly_TraE"/>
</dbReference>
<protein>
    <submittedName>
        <fullName evidence="1">Pilus assembly protein</fullName>
    </submittedName>
</protein>
<dbReference type="AlphaFoldDB" id="A0A379Y255"/>
<accession>A0A379Y255</accession>
<dbReference type="Proteomes" id="UP000255534">
    <property type="component" value="Unassembled WGS sequence"/>
</dbReference>
<dbReference type="EMBL" id="UGXK01000002">
    <property type="protein sequence ID" value="SUI39805.1"/>
    <property type="molecule type" value="Genomic_DNA"/>
</dbReference>
<name>A0A379Y255_SALET</name>
<evidence type="ECO:0000313" key="2">
    <source>
        <dbReference type="Proteomes" id="UP000255534"/>
    </source>
</evidence>
<proteinExistence type="predicted"/>